<evidence type="ECO:0000256" key="5">
    <source>
        <dbReference type="ARBA" id="ARBA00022777"/>
    </source>
</evidence>
<feature type="non-terminal residue" evidence="9">
    <location>
        <position position="296"/>
    </location>
</feature>
<dbReference type="InterPro" id="IPR011009">
    <property type="entry name" value="Kinase-like_dom_sf"/>
</dbReference>
<dbReference type="SUPFAM" id="SSF56112">
    <property type="entry name" value="Protein kinase-like (PK-like)"/>
    <property type="match status" value="1"/>
</dbReference>
<dbReference type="PANTHER" id="PTHR21064:SF6">
    <property type="entry name" value="AMINOGLYCOSIDE PHOSPHOTRANSFERASE DOMAIN-CONTAINING PROTEIN"/>
    <property type="match status" value="1"/>
</dbReference>
<evidence type="ECO:0000256" key="2">
    <source>
        <dbReference type="ARBA" id="ARBA00022679"/>
    </source>
</evidence>
<keyword evidence="2" id="KW-0808">Transferase</keyword>
<dbReference type="Gene3D" id="3.30.200.20">
    <property type="entry name" value="Phosphorylase Kinase, domain 1"/>
    <property type="match status" value="1"/>
</dbReference>
<dbReference type="InterPro" id="IPR002575">
    <property type="entry name" value="Aminoglycoside_PTrfase"/>
</dbReference>
<feature type="domain" description="Aminoglycoside phosphotransferase" evidence="8">
    <location>
        <begin position="20"/>
        <end position="246"/>
    </location>
</feature>
<gene>
    <name evidence="9" type="ORF">METZ01_LOCUS382600</name>
</gene>
<keyword evidence="1" id="KW-0028">Amino-acid biosynthesis</keyword>
<dbReference type="Gene3D" id="3.90.1200.10">
    <property type="match status" value="1"/>
</dbReference>
<evidence type="ECO:0000256" key="7">
    <source>
        <dbReference type="ARBA" id="ARBA00038240"/>
    </source>
</evidence>
<keyword evidence="3" id="KW-0791">Threonine biosynthesis</keyword>
<sequence>NLDKVGELLELADCRALSKIEALSGGWANSNYLVTCDDGTKVVLKIWREKIPDAVQEMNSGIDWIAKHGVPTPAPLKLKNGESMIIVDGFAWILIPFINAPWISQDVASLKSLGLAIADLHVVPNAGHFGTYYSMGVDIWPELFERAESEDKWSSFLRMLEEEFIKLDEKIPLNLPKGVIHGDLFQDNILGHPGEVLAILDFEEVCFNILAIDLVVAFIGCCWIDEKPVEELWFSLLSGYESVRPLSPEERAALPELYRYANLSVAAWRYRKFILDEEDSEHAGRYLLMMKRLEES</sequence>
<organism evidence="9">
    <name type="scientific">marine metagenome</name>
    <dbReference type="NCBI Taxonomy" id="408172"/>
    <lineage>
        <taxon>unclassified sequences</taxon>
        <taxon>metagenomes</taxon>
        <taxon>ecological metagenomes</taxon>
    </lineage>
</organism>
<dbReference type="InterPro" id="IPR050249">
    <property type="entry name" value="Pseudomonas-type_ThrB"/>
</dbReference>
<keyword evidence="6" id="KW-0067">ATP-binding</keyword>
<dbReference type="Pfam" id="PF01636">
    <property type="entry name" value="APH"/>
    <property type="match status" value="1"/>
</dbReference>
<keyword evidence="5" id="KW-0418">Kinase</keyword>
<dbReference type="InterPro" id="IPR005280">
    <property type="entry name" value="Homoserine_kinase_II"/>
</dbReference>
<dbReference type="AlphaFoldDB" id="A0A382U608"/>
<evidence type="ECO:0000256" key="3">
    <source>
        <dbReference type="ARBA" id="ARBA00022697"/>
    </source>
</evidence>
<comment type="similarity">
    <text evidence="7">Belongs to the pseudomonas-type ThrB family.</text>
</comment>
<evidence type="ECO:0000256" key="4">
    <source>
        <dbReference type="ARBA" id="ARBA00022741"/>
    </source>
</evidence>
<dbReference type="PANTHER" id="PTHR21064">
    <property type="entry name" value="AMINOGLYCOSIDE PHOSPHOTRANSFERASE DOMAIN-CONTAINING PROTEIN-RELATED"/>
    <property type="match status" value="1"/>
</dbReference>
<accession>A0A382U608</accession>
<dbReference type="CDD" id="cd05153">
    <property type="entry name" value="HomoserineK_II"/>
    <property type="match status" value="1"/>
</dbReference>
<evidence type="ECO:0000256" key="6">
    <source>
        <dbReference type="ARBA" id="ARBA00022840"/>
    </source>
</evidence>
<dbReference type="GO" id="GO:0009088">
    <property type="term" value="P:threonine biosynthetic process"/>
    <property type="evidence" value="ECO:0007669"/>
    <property type="project" value="UniProtKB-KW"/>
</dbReference>
<name>A0A382U608_9ZZZZ</name>
<reference evidence="9" key="1">
    <citation type="submission" date="2018-05" db="EMBL/GenBank/DDBJ databases">
        <authorList>
            <person name="Lanie J.A."/>
            <person name="Ng W.-L."/>
            <person name="Kazmierczak K.M."/>
            <person name="Andrzejewski T.M."/>
            <person name="Davidsen T.M."/>
            <person name="Wayne K.J."/>
            <person name="Tettelin H."/>
            <person name="Glass J.I."/>
            <person name="Rusch D."/>
            <person name="Podicherti R."/>
            <person name="Tsui H.-C.T."/>
            <person name="Winkler M.E."/>
        </authorList>
    </citation>
    <scope>NUCLEOTIDE SEQUENCE</scope>
</reference>
<feature type="non-terminal residue" evidence="9">
    <location>
        <position position="1"/>
    </location>
</feature>
<proteinExistence type="inferred from homology"/>
<dbReference type="EMBL" id="UINC01141795">
    <property type="protein sequence ID" value="SVD29746.1"/>
    <property type="molecule type" value="Genomic_DNA"/>
</dbReference>
<dbReference type="GO" id="GO:0004413">
    <property type="term" value="F:homoserine kinase activity"/>
    <property type="evidence" value="ECO:0007669"/>
    <property type="project" value="InterPro"/>
</dbReference>
<protein>
    <recommendedName>
        <fullName evidence="8">Aminoglycoside phosphotransferase domain-containing protein</fullName>
    </recommendedName>
</protein>
<dbReference type="GO" id="GO:0005524">
    <property type="term" value="F:ATP binding"/>
    <property type="evidence" value="ECO:0007669"/>
    <property type="project" value="UniProtKB-KW"/>
</dbReference>
<keyword evidence="4" id="KW-0547">Nucleotide-binding</keyword>
<evidence type="ECO:0000256" key="1">
    <source>
        <dbReference type="ARBA" id="ARBA00022605"/>
    </source>
</evidence>
<evidence type="ECO:0000259" key="8">
    <source>
        <dbReference type="Pfam" id="PF01636"/>
    </source>
</evidence>
<evidence type="ECO:0000313" key="9">
    <source>
        <dbReference type="EMBL" id="SVD29746.1"/>
    </source>
</evidence>